<protein>
    <submittedName>
        <fullName evidence="1">Uncharacterized protein</fullName>
    </submittedName>
</protein>
<accession>A0A8S5LCM2</accession>
<dbReference type="EMBL" id="BK014683">
    <property type="protein sequence ID" value="DAD67696.1"/>
    <property type="molecule type" value="Genomic_DNA"/>
</dbReference>
<name>A0A8S5LCM2_9CAUD</name>
<organism evidence="1">
    <name type="scientific">Myoviridae sp. ct35n35</name>
    <dbReference type="NCBI Taxonomy" id="2823534"/>
    <lineage>
        <taxon>Viruses</taxon>
        <taxon>Duplodnaviria</taxon>
        <taxon>Heunggongvirae</taxon>
        <taxon>Uroviricota</taxon>
        <taxon>Caudoviricetes</taxon>
    </lineage>
</organism>
<evidence type="ECO:0000313" key="1">
    <source>
        <dbReference type="EMBL" id="DAD67696.1"/>
    </source>
</evidence>
<sequence>MQNEVIVASSQQLATISNEDFLRVYSPSNCLMHSVTIKGVSDALSRKTVSLVQIKKDKGQQFLRSYIGLWLVELNELLNLKNPLSEAQITLCTEQIITDYSFLKLSELSLIFKRIVSGEFGELYERISMPKLMSIFRKYDQERTEVVTSESQQAHESFRYQENRTESYDDEMTRWYKKIRKF</sequence>
<proteinExistence type="predicted"/>
<reference evidence="1" key="1">
    <citation type="journal article" date="2021" name="Proc. Natl. Acad. Sci. U.S.A.">
        <title>A Catalog of Tens of Thousands of Viruses from Human Metagenomes Reveals Hidden Associations with Chronic Diseases.</title>
        <authorList>
            <person name="Tisza M.J."/>
            <person name="Buck C.B."/>
        </authorList>
    </citation>
    <scope>NUCLEOTIDE SEQUENCE</scope>
    <source>
        <strain evidence="1">Ct35n35</strain>
    </source>
</reference>